<protein>
    <submittedName>
        <fullName evidence="2">Uncharacterized protein</fullName>
    </submittedName>
</protein>
<evidence type="ECO:0000256" key="1">
    <source>
        <dbReference type="SAM" id="MobiDB-lite"/>
    </source>
</evidence>
<dbReference type="Proteomes" id="UP000607796">
    <property type="component" value="Unassembled WGS sequence"/>
</dbReference>
<sequence length="103" mass="10369">MAGKALNKKNLLELGADTLADLLLEAVTGSETASKTRALGFAFRAGSVEGARLDMFAAAASEATAARSCLAGSGTGGASQTARADARRSSSAMTRAATGIFWL</sequence>
<dbReference type="Pfam" id="PF21810">
    <property type="entry name" value="DUF6880"/>
    <property type="match status" value="1"/>
</dbReference>
<dbReference type="EMBL" id="JADFFK010000025">
    <property type="protein sequence ID" value="MBE9640048.1"/>
    <property type="molecule type" value="Genomic_DNA"/>
</dbReference>
<accession>A0ABR9X912</accession>
<comment type="caution">
    <text evidence="2">The sequence shown here is derived from an EMBL/GenBank/DDBJ whole genome shotgun (WGS) entry which is preliminary data.</text>
</comment>
<feature type="compositionally biased region" description="Low complexity" evidence="1">
    <location>
        <begin position="78"/>
        <end position="90"/>
    </location>
</feature>
<reference evidence="2 3" key="1">
    <citation type="journal article" date="2021" name="Int. J. Syst. Evol. Microbiol.">
        <title>Salipiger mangrovisoli sp. nov., isolated from mangrove soil and the proposal for the reclassification of Paraphaeobacter pallidus as Salipiger pallidus comb. nov.</title>
        <authorList>
            <person name="Du J."/>
            <person name="Liu Y."/>
            <person name="Pei T."/>
            <person name="Deng M.R."/>
            <person name="Zhu H."/>
        </authorList>
    </citation>
    <scope>NUCLEOTIDE SEQUENCE [LARGE SCALE GENOMIC DNA]</scope>
    <source>
        <strain evidence="2 3">6D45A</strain>
    </source>
</reference>
<evidence type="ECO:0000313" key="3">
    <source>
        <dbReference type="Proteomes" id="UP000607796"/>
    </source>
</evidence>
<dbReference type="InterPro" id="IPR049245">
    <property type="entry name" value="DUF6880"/>
</dbReference>
<organism evidence="2 3">
    <name type="scientific">Salipiger mangrovisoli</name>
    <dbReference type="NCBI Taxonomy" id="2865933"/>
    <lineage>
        <taxon>Bacteria</taxon>
        <taxon>Pseudomonadati</taxon>
        <taxon>Pseudomonadota</taxon>
        <taxon>Alphaproteobacteria</taxon>
        <taxon>Rhodobacterales</taxon>
        <taxon>Roseobacteraceae</taxon>
        <taxon>Salipiger</taxon>
    </lineage>
</organism>
<name>A0ABR9X912_9RHOB</name>
<feature type="region of interest" description="Disordered" evidence="1">
    <location>
        <begin position="71"/>
        <end position="90"/>
    </location>
</feature>
<gene>
    <name evidence="2" type="ORF">IQ782_24645</name>
</gene>
<evidence type="ECO:0000313" key="2">
    <source>
        <dbReference type="EMBL" id="MBE9640048.1"/>
    </source>
</evidence>
<proteinExistence type="predicted"/>
<keyword evidence="3" id="KW-1185">Reference proteome</keyword>